<gene>
    <name evidence="8" type="ORF">DQX05_28745</name>
</gene>
<keyword evidence="2 6" id="KW-1003">Cell membrane</keyword>
<evidence type="ECO:0000313" key="9">
    <source>
        <dbReference type="Proteomes" id="UP000266177"/>
    </source>
</evidence>
<dbReference type="AlphaFoldDB" id="A0A3A3GAS7"/>
<feature type="transmembrane region" description="Helical" evidence="6">
    <location>
        <begin position="284"/>
        <end position="305"/>
    </location>
</feature>
<keyword evidence="4 6" id="KW-1133">Transmembrane helix</keyword>
<dbReference type="InterPro" id="IPR027022">
    <property type="entry name" value="ABC_permease_BceB-typ"/>
</dbReference>
<feature type="transmembrane region" description="Helical" evidence="6">
    <location>
        <begin position="227"/>
        <end position="253"/>
    </location>
</feature>
<feature type="transmembrane region" description="Helical" evidence="6">
    <location>
        <begin position="513"/>
        <end position="534"/>
    </location>
</feature>
<dbReference type="RefSeq" id="WP_119796669.1">
    <property type="nucleotide sequence ID" value="NZ_QYZD01000058.1"/>
</dbReference>
<evidence type="ECO:0000256" key="1">
    <source>
        <dbReference type="ARBA" id="ARBA00004651"/>
    </source>
</evidence>
<dbReference type="PANTHER" id="PTHR46795:SF2">
    <property type="entry name" value="ABC TRANSPORTER, PERMEASE PROTEIN"/>
    <property type="match status" value="1"/>
</dbReference>
<keyword evidence="3 6" id="KW-0812">Transmembrane</keyword>
<dbReference type="InterPro" id="IPR052536">
    <property type="entry name" value="ABC-4_Integral_Memb_Prot"/>
</dbReference>
<evidence type="ECO:0000256" key="6">
    <source>
        <dbReference type="PIRNR" id="PIRNR018968"/>
    </source>
</evidence>
<evidence type="ECO:0000259" key="7">
    <source>
        <dbReference type="Pfam" id="PF02687"/>
    </source>
</evidence>
<dbReference type="Proteomes" id="UP000266177">
    <property type="component" value="Unassembled WGS sequence"/>
</dbReference>
<organism evidence="8 9">
    <name type="scientific">Paenibacillus thiaminolyticus</name>
    <name type="common">Bacillus thiaminolyticus</name>
    <dbReference type="NCBI Taxonomy" id="49283"/>
    <lineage>
        <taxon>Bacteria</taxon>
        <taxon>Bacillati</taxon>
        <taxon>Bacillota</taxon>
        <taxon>Bacilli</taxon>
        <taxon>Bacillales</taxon>
        <taxon>Paenibacillaceae</taxon>
        <taxon>Paenibacillus</taxon>
    </lineage>
</organism>
<comment type="subcellular location">
    <subcellularLocation>
        <location evidence="1 6">Cell membrane</location>
        <topology evidence="1 6">Multi-pass membrane protein</topology>
    </subcellularLocation>
</comment>
<dbReference type="EMBL" id="QYZD01000058">
    <property type="protein sequence ID" value="RJG16636.1"/>
    <property type="molecule type" value="Genomic_DNA"/>
</dbReference>
<keyword evidence="5 6" id="KW-0472">Membrane</keyword>
<accession>A0A3A3GAS7</accession>
<dbReference type="Pfam" id="PF02687">
    <property type="entry name" value="FtsX"/>
    <property type="match status" value="1"/>
</dbReference>
<dbReference type="InterPro" id="IPR003838">
    <property type="entry name" value="ABC3_permease_C"/>
</dbReference>
<dbReference type="OrthoDB" id="1937696at2"/>
<feature type="domain" description="ABC3 transporter permease C-terminal" evidence="7">
    <location>
        <begin position="65"/>
        <end position="180"/>
    </location>
</feature>
<comment type="similarity">
    <text evidence="6">Belongs to the ABC-4 integral membrane protein family.</text>
</comment>
<sequence length="632" mass="69764">MNIRQFALKNVFRNKRLYAGYFFSCAFSVMIFFAYSMLALHPALDFSGNGSYGRGAQAGMDVAQYIIYLFTFFFILYSMSSFLKSRKKEFGICIMHGMSDMQLRRLVFIENIVIGLGATLSGIGAGLALSKWLLLMSSSVLDLEQPLPFYFPVKAISLSGAAFVLLFLIISLFTATILRSSSLIDLLKGTVKPKSEPKASPWLAFLAVFLLALGYGVAFWVKGAHVIFALLPVATVVSIGTYFLFTQLSVYMINRLKTKKLYRRGTNLITLSDLAYRMKDNARMFFLVAIISTVAFTAIGTLVGLKAIFTNTVTSGSPVMRYVSFSDNKLEQKHAELIEQSLNKAGISHETVVFSTKLVEDARTDKSYTVIGVSDYNRLMSENLVLRGGEAQLFYQVNPMVAGLTGQSTPPEQAASVEFAKEELAVASNREMPQMIGQNVGGDRVAVVPDAAFQRLSASNMDKTVYTYLIEDWKSTLDAAKQLEKQLDTSRGDFTFSSRALALNAVNTAFGQIFLAGLFIGAVFFVAAGSFLYLRLYSDLDQDTVQYRAISKLGLTEGELSKIVSTQIGLLFFVPIVVAIVHGAVALNSLQNTFSMSLVKESAIVLGSFLAIQIIYFIFIRANYVRKLKKVI</sequence>
<dbReference type="PIRSF" id="PIRSF018968">
    <property type="entry name" value="ABC_permease_BceB"/>
    <property type="match status" value="1"/>
</dbReference>
<feature type="transmembrane region" description="Helical" evidence="6">
    <location>
        <begin position="21"/>
        <end position="42"/>
    </location>
</feature>
<feature type="transmembrane region" description="Helical" evidence="6">
    <location>
        <begin position="62"/>
        <end position="85"/>
    </location>
</feature>
<comment type="caution">
    <text evidence="8">The sequence shown here is derived from an EMBL/GenBank/DDBJ whole genome shotgun (WGS) entry which is preliminary data.</text>
</comment>
<evidence type="ECO:0000256" key="4">
    <source>
        <dbReference type="ARBA" id="ARBA00022989"/>
    </source>
</evidence>
<dbReference type="PANTHER" id="PTHR46795">
    <property type="entry name" value="ABC TRANSPORTER PERMEASE-RELATED-RELATED"/>
    <property type="match status" value="1"/>
</dbReference>
<evidence type="ECO:0000256" key="3">
    <source>
        <dbReference type="ARBA" id="ARBA00022692"/>
    </source>
</evidence>
<dbReference type="GO" id="GO:0055085">
    <property type="term" value="P:transmembrane transport"/>
    <property type="evidence" value="ECO:0007669"/>
    <property type="project" value="UniProtKB-UniRule"/>
</dbReference>
<evidence type="ECO:0000313" key="8">
    <source>
        <dbReference type="EMBL" id="RJG16636.1"/>
    </source>
</evidence>
<feature type="transmembrane region" description="Helical" evidence="6">
    <location>
        <begin position="199"/>
        <end position="221"/>
    </location>
</feature>
<name>A0A3A3GAS7_PANTH</name>
<evidence type="ECO:0000256" key="5">
    <source>
        <dbReference type="ARBA" id="ARBA00023136"/>
    </source>
</evidence>
<feature type="transmembrane region" description="Helical" evidence="6">
    <location>
        <begin position="602"/>
        <end position="620"/>
    </location>
</feature>
<protein>
    <submittedName>
        <fullName evidence="8">ABC transporter permease</fullName>
    </submittedName>
</protein>
<dbReference type="GO" id="GO:0005886">
    <property type="term" value="C:plasma membrane"/>
    <property type="evidence" value="ECO:0007669"/>
    <property type="project" value="UniProtKB-SubCell"/>
</dbReference>
<feature type="transmembrane region" description="Helical" evidence="6">
    <location>
        <begin position="149"/>
        <end position="178"/>
    </location>
</feature>
<evidence type="ECO:0000256" key="2">
    <source>
        <dbReference type="ARBA" id="ARBA00022475"/>
    </source>
</evidence>
<reference evidence="8 9" key="1">
    <citation type="submission" date="2018-09" db="EMBL/GenBank/DDBJ databases">
        <title>Paenibacillus SK2017-BO5.</title>
        <authorList>
            <person name="Piskunova J.V."/>
            <person name="Dubiley S.A."/>
            <person name="Severinov K.V."/>
        </authorList>
    </citation>
    <scope>NUCLEOTIDE SEQUENCE [LARGE SCALE GENOMIC DNA]</scope>
    <source>
        <strain evidence="8 9">BO5</strain>
    </source>
</reference>
<keyword evidence="6" id="KW-0813">Transport</keyword>
<feature type="transmembrane region" description="Helical" evidence="6">
    <location>
        <begin position="106"/>
        <end position="129"/>
    </location>
</feature>
<feature type="transmembrane region" description="Helical" evidence="6">
    <location>
        <begin position="570"/>
        <end position="590"/>
    </location>
</feature>
<proteinExistence type="inferred from homology"/>